<evidence type="ECO:0000313" key="3">
    <source>
        <dbReference type="EMBL" id="PJR09886.1"/>
    </source>
</evidence>
<gene>
    <name evidence="3" type="ORF">CEJ86_30190</name>
</gene>
<keyword evidence="1" id="KW-0812">Transmembrane</keyword>
<evidence type="ECO:0000256" key="1">
    <source>
        <dbReference type="SAM" id="Phobius"/>
    </source>
</evidence>
<dbReference type="EMBL" id="NJGD01000026">
    <property type="protein sequence ID" value="PJR09886.1"/>
    <property type="molecule type" value="Genomic_DNA"/>
</dbReference>
<keyword evidence="1" id="KW-0472">Membrane</keyword>
<comment type="caution">
    <text evidence="3">The sequence shown here is derived from an EMBL/GenBank/DDBJ whole genome shotgun (WGS) entry which is preliminary data.</text>
</comment>
<protein>
    <recommendedName>
        <fullName evidence="2">DUF1468 domain-containing protein</fullName>
    </recommendedName>
</protein>
<dbReference type="InterPro" id="IPR009936">
    <property type="entry name" value="DUF1468"/>
</dbReference>
<keyword evidence="1" id="KW-1133">Transmembrane helix</keyword>
<feature type="domain" description="DUF1468" evidence="2">
    <location>
        <begin position="13"/>
        <end position="147"/>
    </location>
</feature>
<evidence type="ECO:0000259" key="2">
    <source>
        <dbReference type="Pfam" id="PF07331"/>
    </source>
</evidence>
<reference evidence="3 4" key="1">
    <citation type="submission" date="2017-06" db="EMBL/GenBank/DDBJ databases">
        <title>Ensifer strains isolated from leguminous trees and herbs display diverse denitrification phenotypes with some acting as strong N2O sinks.</title>
        <authorList>
            <person name="Woliy K."/>
            <person name="Mania D."/>
            <person name="Bakken L.R."/>
            <person name="Frostegard A."/>
        </authorList>
    </citation>
    <scope>NUCLEOTIDE SEQUENCE [LARGE SCALE GENOMIC DNA]</scope>
    <source>
        <strain evidence="3 4">AC50a</strain>
    </source>
</reference>
<feature type="transmembrane region" description="Helical" evidence="1">
    <location>
        <begin position="125"/>
        <end position="144"/>
    </location>
</feature>
<feature type="transmembrane region" description="Helical" evidence="1">
    <location>
        <begin position="41"/>
        <end position="68"/>
    </location>
</feature>
<proteinExistence type="predicted"/>
<dbReference type="Proteomes" id="UP000231987">
    <property type="component" value="Unassembled WGS sequence"/>
</dbReference>
<organism evidence="3 4">
    <name type="scientific">Rhizobium meliloti</name>
    <name type="common">Ensifer meliloti</name>
    <name type="synonym">Sinorhizobium meliloti</name>
    <dbReference type="NCBI Taxonomy" id="382"/>
    <lineage>
        <taxon>Bacteria</taxon>
        <taxon>Pseudomonadati</taxon>
        <taxon>Pseudomonadota</taxon>
        <taxon>Alphaproteobacteria</taxon>
        <taxon>Hyphomicrobiales</taxon>
        <taxon>Rhizobiaceae</taxon>
        <taxon>Sinorhizobium/Ensifer group</taxon>
        <taxon>Sinorhizobium</taxon>
    </lineage>
</organism>
<dbReference type="Pfam" id="PF07331">
    <property type="entry name" value="TctB"/>
    <property type="match status" value="1"/>
</dbReference>
<accession>A0A2J0YU10</accession>
<dbReference type="AlphaFoldDB" id="A0A2J0YU10"/>
<dbReference type="RefSeq" id="WP_100674695.1">
    <property type="nucleotide sequence ID" value="NZ_NJGD01000026.1"/>
</dbReference>
<feature type="transmembrane region" description="Helical" evidence="1">
    <location>
        <begin position="9"/>
        <end position="29"/>
    </location>
</feature>
<evidence type="ECO:0000313" key="4">
    <source>
        <dbReference type="Proteomes" id="UP000231987"/>
    </source>
</evidence>
<feature type="transmembrane region" description="Helical" evidence="1">
    <location>
        <begin position="80"/>
        <end position="113"/>
    </location>
</feature>
<sequence length="153" mass="16235">MFIRDIREVLSSLVCVVTGTAIIILSLGYELGTAFNMGPGYFPLLLGVVLLATGLFIAAGAVSWRGAAEKVPISFDHGSFWALTVVAATFVAFAVLLETCGLALTCVAVLSAAGMASRLLRPVEAFLVAVVLSSISVILFVYLLDIQIRAWPW</sequence>
<name>A0A2J0YU10_RHIML</name>